<evidence type="ECO:0000313" key="14">
    <source>
        <dbReference type="EMBL" id="AQG82515.1"/>
    </source>
</evidence>
<evidence type="ECO:0000313" key="15">
    <source>
        <dbReference type="Proteomes" id="UP000187941"/>
    </source>
</evidence>
<keyword evidence="8 10" id="KW-1133">Transmembrane helix</keyword>
<dbReference type="PROSITE" id="PS50893">
    <property type="entry name" value="ABC_TRANSPORTER_2"/>
    <property type="match status" value="1"/>
</dbReference>
<keyword evidence="7 14" id="KW-0067">ATP-binding</keyword>
<dbReference type="PROSITE" id="PS00211">
    <property type="entry name" value="ABC_TRANSPORTER_1"/>
    <property type="match status" value="1"/>
</dbReference>
<dbReference type="Proteomes" id="UP000187941">
    <property type="component" value="Chromosome"/>
</dbReference>
<dbReference type="OrthoDB" id="9769115at2"/>
<dbReference type="SUPFAM" id="SSF52540">
    <property type="entry name" value="P-loop containing nucleoside triphosphate hydrolases"/>
    <property type="match status" value="1"/>
</dbReference>
<dbReference type="CDD" id="cd02418">
    <property type="entry name" value="Peptidase_C39B"/>
    <property type="match status" value="1"/>
</dbReference>
<evidence type="ECO:0000259" key="13">
    <source>
        <dbReference type="PROSITE" id="PS50990"/>
    </source>
</evidence>
<evidence type="ECO:0000256" key="9">
    <source>
        <dbReference type="ARBA" id="ARBA00023136"/>
    </source>
</evidence>
<evidence type="ECO:0000256" key="1">
    <source>
        <dbReference type="ARBA" id="ARBA00004651"/>
    </source>
</evidence>
<dbReference type="EMBL" id="CP014263">
    <property type="protein sequence ID" value="AQG82515.1"/>
    <property type="molecule type" value="Genomic_DNA"/>
</dbReference>
<dbReference type="GO" id="GO:0005524">
    <property type="term" value="F:ATP binding"/>
    <property type="evidence" value="ECO:0007669"/>
    <property type="project" value="UniProtKB-KW"/>
</dbReference>
<evidence type="ECO:0000259" key="12">
    <source>
        <dbReference type="PROSITE" id="PS50929"/>
    </source>
</evidence>
<dbReference type="FunFam" id="3.40.50.300:FF:000299">
    <property type="entry name" value="ABC transporter ATP-binding protein/permease"/>
    <property type="match status" value="1"/>
</dbReference>
<dbReference type="PANTHER" id="PTHR43394">
    <property type="entry name" value="ATP-DEPENDENT PERMEASE MDL1, MITOCHONDRIAL"/>
    <property type="match status" value="1"/>
</dbReference>
<keyword evidence="5" id="KW-0547">Nucleotide-binding</keyword>
<evidence type="ECO:0000256" key="2">
    <source>
        <dbReference type="ARBA" id="ARBA00022448"/>
    </source>
</evidence>
<organism evidence="14 15">
    <name type="scientific">Spirosoma montaniterrae</name>
    <dbReference type="NCBI Taxonomy" id="1178516"/>
    <lineage>
        <taxon>Bacteria</taxon>
        <taxon>Pseudomonadati</taxon>
        <taxon>Bacteroidota</taxon>
        <taxon>Cytophagia</taxon>
        <taxon>Cytophagales</taxon>
        <taxon>Cytophagaceae</taxon>
        <taxon>Spirosoma</taxon>
    </lineage>
</organism>
<dbReference type="InterPro" id="IPR036640">
    <property type="entry name" value="ABC1_TM_sf"/>
</dbReference>
<accession>A0A1P9X4J7</accession>
<keyword evidence="2" id="KW-0813">Transport</keyword>
<dbReference type="InterPro" id="IPR003593">
    <property type="entry name" value="AAA+_ATPase"/>
</dbReference>
<gene>
    <name evidence="14" type="ORF">AWR27_15210</name>
</gene>
<dbReference type="InterPro" id="IPR011527">
    <property type="entry name" value="ABC1_TM_dom"/>
</dbReference>
<dbReference type="SMART" id="SM00382">
    <property type="entry name" value="AAA"/>
    <property type="match status" value="1"/>
</dbReference>
<evidence type="ECO:0000256" key="7">
    <source>
        <dbReference type="ARBA" id="ARBA00022840"/>
    </source>
</evidence>
<protein>
    <submittedName>
        <fullName evidence="14">ABC transporter ATP-binding protein</fullName>
    </submittedName>
</protein>
<dbReference type="Gene3D" id="1.20.1560.10">
    <property type="entry name" value="ABC transporter type 1, transmembrane domain"/>
    <property type="match status" value="1"/>
</dbReference>
<dbReference type="PANTHER" id="PTHR43394:SF1">
    <property type="entry name" value="ATP-BINDING CASSETTE SUB-FAMILY B MEMBER 10, MITOCHONDRIAL"/>
    <property type="match status" value="1"/>
</dbReference>
<evidence type="ECO:0000256" key="6">
    <source>
        <dbReference type="ARBA" id="ARBA00022801"/>
    </source>
</evidence>
<dbReference type="SUPFAM" id="SSF90123">
    <property type="entry name" value="ABC transporter transmembrane region"/>
    <property type="match status" value="1"/>
</dbReference>
<evidence type="ECO:0000256" key="5">
    <source>
        <dbReference type="ARBA" id="ARBA00022741"/>
    </source>
</evidence>
<dbReference type="PROSITE" id="PS50929">
    <property type="entry name" value="ABC_TM1F"/>
    <property type="match status" value="1"/>
</dbReference>
<dbReference type="InterPro" id="IPR039421">
    <property type="entry name" value="Type_1_exporter"/>
</dbReference>
<dbReference type="Gene3D" id="3.40.50.300">
    <property type="entry name" value="P-loop containing nucleotide triphosphate hydrolases"/>
    <property type="match status" value="1"/>
</dbReference>
<feature type="domain" description="ABC transporter" evidence="11">
    <location>
        <begin position="471"/>
        <end position="705"/>
    </location>
</feature>
<dbReference type="STRING" id="1178516.AWR27_15210"/>
<dbReference type="KEGG" id="smon:AWR27_15210"/>
<dbReference type="InterPro" id="IPR017871">
    <property type="entry name" value="ABC_transporter-like_CS"/>
</dbReference>
<name>A0A1P9X4J7_9BACT</name>
<feature type="transmembrane region" description="Helical" evidence="10">
    <location>
        <begin position="156"/>
        <end position="176"/>
    </location>
</feature>
<keyword evidence="3" id="KW-1003">Cell membrane</keyword>
<feature type="domain" description="ABC transmembrane type-1" evidence="12">
    <location>
        <begin position="159"/>
        <end position="438"/>
    </location>
</feature>
<keyword evidence="4 10" id="KW-0812">Transmembrane</keyword>
<proteinExistence type="predicted"/>
<evidence type="ECO:0000259" key="11">
    <source>
        <dbReference type="PROSITE" id="PS50893"/>
    </source>
</evidence>
<dbReference type="PROSITE" id="PS50990">
    <property type="entry name" value="PEPTIDASE_C39"/>
    <property type="match status" value="1"/>
</dbReference>
<dbReference type="CDD" id="cd18571">
    <property type="entry name" value="ABC_6TM_peptidase_like"/>
    <property type="match status" value="1"/>
</dbReference>
<feature type="domain" description="Peptidase C39" evidence="13">
    <location>
        <begin position="1"/>
        <end position="117"/>
    </location>
</feature>
<dbReference type="InterPro" id="IPR005074">
    <property type="entry name" value="Peptidase_C39"/>
</dbReference>
<dbReference type="Pfam" id="PF03412">
    <property type="entry name" value="Peptidase_C39"/>
    <property type="match status" value="1"/>
</dbReference>
<feature type="transmembrane region" description="Helical" evidence="10">
    <location>
        <begin position="295"/>
        <end position="314"/>
    </location>
</feature>
<reference evidence="14 15" key="1">
    <citation type="submission" date="2016-01" db="EMBL/GenBank/DDBJ databases">
        <authorList>
            <person name="Oliw E.H."/>
        </authorList>
    </citation>
    <scope>NUCLEOTIDE SEQUENCE [LARGE SCALE GENOMIC DNA]</scope>
    <source>
        <strain evidence="14 15">DY10</strain>
    </source>
</reference>
<keyword evidence="6" id="KW-0378">Hydrolase</keyword>
<dbReference type="GO" id="GO:0006508">
    <property type="term" value="P:proteolysis"/>
    <property type="evidence" value="ECO:0007669"/>
    <property type="project" value="InterPro"/>
</dbReference>
<comment type="subcellular location">
    <subcellularLocation>
        <location evidence="1">Cell membrane</location>
        <topology evidence="1">Multi-pass membrane protein</topology>
    </subcellularLocation>
</comment>
<evidence type="ECO:0000256" key="4">
    <source>
        <dbReference type="ARBA" id="ARBA00022692"/>
    </source>
</evidence>
<evidence type="ECO:0000256" key="10">
    <source>
        <dbReference type="SAM" id="Phobius"/>
    </source>
</evidence>
<dbReference type="InterPro" id="IPR003439">
    <property type="entry name" value="ABC_transporter-like_ATP-bd"/>
</dbReference>
<dbReference type="GO" id="GO:0008233">
    <property type="term" value="F:peptidase activity"/>
    <property type="evidence" value="ECO:0007669"/>
    <property type="project" value="InterPro"/>
</dbReference>
<dbReference type="GO" id="GO:0015421">
    <property type="term" value="F:ABC-type oligopeptide transporter activity"/>
    <property type="evidence" value="ECO:0007669"/>
    <property type="project" value="TreeGrafter"/>
</dbReference>
<dbReference type="Pfam" id="PF00005">
    <property type="entry name" value="ABC_tran"/>
    <property type="match status" value="1"/>
</dbReference>
<dbReference type="Pfam" id="PF00664">
    <property type="entry name" value="ABC_membrane"/>
    <property type="match status" value="1"/>
</dbReference>
<dbReference type="AlphaFoldDB" id="A0A1P9X4J7"/>
<keyword evidence="15" id="KW-1185">Reference proteome</keyword>
<dbReference type="Gene3D" id="3.90.70.10">
    <property type="entry name" value="Cysteine proteinases"/>
    <property type="match status" value="1"/>
</dbReference>
<dbReference type="GO" id="GO:0016887">
    <property type="term" value="F:ATP hydrolysis activity"/>
    <property type="evidence" value="ECO:0007669"/>
    <property type="project" value="InterPro"/>
</dbReference>
<dbReference type="InterPro" id="IPR027417">
    <property type="entry name" value="P-loop_NTPase"/>
</dbReference>
<keyword evidence="9 10" id="KW-0472">Membrane</keyword>
<sequence>MDCGPTCLRMLLQYYDKPYSIQYLRELTHKGRGGVSMLALSDAAEQLGLHTLMVKVPYQFLLDEPVLPAIAYFGREHFVVIHKIKNDVVYLADPAIGLITYGKEEFCQLWLQGGEGYLLLLEPTPDFYARQPGDDTQYKRDIRFLFRYLTPYRRQLAQVMLGLFTGTALSLMLPFLTQSVVDVGIQQRDLSFIYVVLGAQLMLFIGKTSIDLIRSWLLMHLSSRINIRILSDFLTKLMRLPIGFFDAKSMGDLLQRMRDQDRIKDFLTSSSLDVLFSLVQLVVLSIVLMTYSLRIWVIFGLGSVLFMIWTLVFMKRRKVLDYKRFRQMATVSANEVQLVQAMPEIKLHNCEKQKRWEWEDMQAQLYRIDMQGLRLAQWQSTGGAFINELKNIVISFFSAYEVIQGHMTLGMMLAATYILGQINGPIISLISFIQQAQDAGQSLERLSEIHNRPDEDANLSIALPPDRQPDIRLTNVTFRYGSGPPVLNNISLTIPAGQTTAIVGASGSGKTTLVKLLLKFYQPASGEITVCNIPLTHLNSRDWRERCGSVMQDGFIFSDTIARNIVLRDEVIDKARLLRSVDMANAREFIEALPLHYNTRIGGDGVGLSQGQKQRLLIARAIYYNPDMLFFDEATSSLDASNEKEITDKLATYLRHKTAVVIAHRLSTVKNADQIIVLDRGEIREVGTHASLVQKRGLYFELVRNQLELDT</sequence>
<feature type="transmembrane region" description="Helical" evidence="10">
    <location>
        <begin position="266"/>
        <end position="289"/>
    </location>
</feature>
<evidence type="ECO:0000256" key="3">
    <source>
        <dbReference type="ARBA" id="ARBA00022475"/>
    </source>
</evidence>
<evidence type="ECO:0000256" key="8">
    <source>
        <dbReference type="ARBA" id="ARBA00022989"/>
    </source>
</evidence>
<dbReference type="GO" id="GO:0005886">
    <property type="term" value="C:plasma membrane"/>
    <property type="evidence" value="ECO:0007669"/>
    <property type="project" value="UniProtKB-SubCell"/>
</dbReference>
<feature type="transmembrane region" description="Helical" evidence="10">
    <location>
        <begin position="191"/>
        <end position="210"/>
    </location>
</feature>